<evidence type="ECO:0000313" key="2">
    <source>
        <dbReference type="EMBL" id="QBK87354.1"/>
    </source>
</evidence>
<feature type="transmembrane region" description="Helical" evidence="1">
    <location>
        <begin position="7"/>
        <end position="29"/>
    </location>
</feature>
<keyword evidence="1" id="KW-0812">Transmembrane</keyword>
<evidence type="ECO:0000256" key="1">
    <source>
        <dbReference type="SAM" id="Phobius"/>
    </source>
</evidence>
<feature type="transmembrane region" description="Helical" evidence="1">
    <location>
        <begin position="49"/>
        <end position="73"/>
    </location>
</feature>
<accession>A0A481YXT4</accession>
<reference evidence="2" key="1">
    <citation type="journal article" date="2019" name="MBio">
        <title>Virus Genomes from Deep Sea Sediments Expand the Ocean Megavirome and Support Independent Origins of Viral Gigantism.</title>
        <authorList>
            <person name="Backstrom D."/>
            <person name="Yutin N."/>
            <person name="Jorgensen S.L."/>
            <person name="Dharamshi J."/>
            <person name="Homa F."/>
            <person name="Zaremba-Niedwiedzka K."/>
            <person name="Spang A."/>
            <person name="Wolf Y.I."/>
            <person name="Koonin E.V."/>
            <person name="Ettema T.J."/>
        </authorList>
    </citation>
    <scope>NUCLEOTIDE SEQUENCE</scope>
</reference>
<keyword evidence="1" id="KW-1133">Transmembrane helix</keyword>
<sequence length="198" mass="22076">MVKHTTIALIQSIFALIVLVINASLQVTGLVHLNQTTLDNQDIKDAKNFLLGAVIAQFIAIILMITVSILIIIYKAKLQLYMSKLLYTALVISGLLMLVSGSLGANAAVRLQCYKNDFYVKKAWEMSSISAILGIGGTFILLLIQAFIKRDTIKDIAREYLTTKVVKKQVPTYFPVRHRAPMPLHNPVPYRKNTDVSM</sequence>
<gene>
    <name evidence="2" type="ORF">LCMAC201_02640</name>
</gene>
<organism evidence="2">
    <name type="scientific">Marseillevirus LCMAC201</name>
    <dbReference type="NCBI Taxonomy" id="2506605"/>
    <lineage>
        <taxon>Viruses</taxon>
        <taxon>Varidnaviria</taxon>
        <taxon>Bamfordvirae</taxon>
        <taxon>Nucleocytoviricota</taxon>
        <taxon>Megaviricetes</taxon>
        <taxon>Pimascovirales</taxon>
        <taxon>Pimascovirales incertae sedis</taxon>
        <taxon>Marseilleviridae</taxon>
    </lineage>
</organism>
<feature type="transmembrane region" description="Helical" evidence="1">
    <location>
        <begin position="85"/>
        <end position="109"/>
    </location>
</feature>
<protein>
    <submittedName>
        <fullName evidence="2">Uncharacterized protein</fullName>
    </submittedName>
</protein>
<feature type="transmembrane region" description="Helical" evidence="1">
    <location>
        <begin position="129"/>
        <end position="148"/>
    </location>
</feature>
<dbReference type="EMBL" id="MK500349">
    <property type="protein sequence ID" value="QBK87354.1"/>
    <property type="molecule type" value="Genomic_DNA"/>
</dbReference>
<keyword evidence="1" id="KW-0472">Membrane</keyword>
<name>A0A481YXT4_9VIRU</name>
<proteinExistence type="predicted"/>